<comment type="caution">
    <text evidence="1">The sequence shown here is derived from an EMBL/GenBank/DDBJ whole genome shotgun (WGS) entry which is preliminary data.</text>
</comment>
<keyword evidence="2" id="KW-1185">Reference proteome</keyword>
<gene>
    <name evidence="1" type="ORF">ALEPTO_LOCUS8816</name>
</gene>
<evidence type="ECO:0000313" key="2">
    <source>
        <dbReference type="Proteomes" id="UP000789508"/>
    </source>
</evidence>
<name>A0A9N9GLK7_9GLOM</name>
<accession>A0A9N9GLK7</accession>
<reference evidence="1" key="1">
    <citation type="submission" date="2021-06" db="EMBL/GenBank/DDBJ databases">
        <authorList>
            <person name="Kallberg Y."/>
            <person name="Tangrot J."/>
            <person name="Rosling A."/>
        </authorList>
    </citation>
    <scope>NUCLEOTIDE SEQUENCE</scope>
    <source>
        <strain evidence="1">FL130A</strain>
    </source>
</reference>
<dbReference type="Proteomes" id="UP000789508">
    <property type="component" value="Unassembled WGS sequence"/>
</dbReference>
<dbReference type="AlphaFoldDB" id="A0A9N9GLK7"/>
<proteinExistence type="predicted"/>
<protein>
    <submittedName>
        <fullName evidence="1">4673_t:CDS:1</fullName>
    </submittedName>
</protein>
<organism evidence="1 2">
    <name type="scientific">Ambispora leptoticha</name>
    <dbReference type="NCBI Taxonomy" id="144679"/>
    <lineage>
        <taxon>Eukaryota</taxon>
        <taxon>Fungi</taxon>
        <taxon>Fungi incertae sedis</taxon>
        <taxon>Mucoromycota</taxon>
        <taxon>Glomeromycotina</taxon>
        <taxon>Glomeromycetes</taxon>
        <taxon>Archaeosporales</taxon>
        <taxon>Ambisporaceae</taxon>
        <taxon>Ambispora</taxon>
    </lineage>
</organism>
<dbReference type="OrthoDB" id="2503928at2759"/>
<sequence length="146" mass="16876">MPTNIIKRHQKLAAKMAKKHETDSQTITHLMFHGTTYRCRDPITTLETKVELCENKGCAMCGILRKGNKTRNRWFWWKKSGIWSSNDPAHSLIYSLKCDQRPYIMFALDVLAPLPGYTLKVFNKAVSFLFLIHVSSGHNTEMFDNI</sequence>
<dbReference type="EMBL" id="CAJVPS010005689">
    <property type="protein sequence ID" value="CAG8617494.1"/>
    <property type="molecule type" value="Genomic_DNA"/>
</dbReference>
<evidence type="ECO:0000313" key="1">
    <source>
        <dbReference type="EMBL" id="CAG8617494.1"/>
    </source>
</evidence>